<organism evidence="1 2">
    <name type="scientific">Bacillus suaedaesalsae</name>
    <dbReference type="NCBI Taxonomy" id="2810349"/>
    <lineage>
        <taxon>Bacteria</taxon>
        <taxon>Bacillati</taxon>
        <taxon>Bacillota</taxon>
        <taxon>Bacilli</taxon>
        <taxon>Bacillales</taxon>
        <taxon>Bacillaceae</taxon>
        <taxon>Bacillus</taxon>
    </lineage>
</organism>
<dbReference type="EMBL" id="JAFELM010000023">
    <property type="protein sequence ID" value="MBM6617559.1"/>
    <property type="molecule type" value="Genomic_DNA"/>
</dbReference>
<dbReference type="Proteomes" id="UP001518925">
    <property type="component" value="Unassembled WGS sequence"/>
</dbReference>
<name>A0ABS2DGE0_9BACI</name>
<accession>A0ABS2DGE0</accession>
<evidence type="ECO:0000313" key="1">
    <source>
        <dbReference type="EMBL" id="MBM6617559.1"/>
    </source>
</evidence>
<reference evidence="1 2" key="1">
    <citation type="submission" date="2021-02" db="EMBL/GenBank/DDBJ databases">
        <title>Bacillus sp. RD4P76, an endophyte from a halophyte.</title>
        <authorList>
            <person name="Sun J.-Q."/>
        </authorList>
    </citation>
    <scope>NUCLEOTIDE SEQUENCE [LARGE SCALE GENOMIC DNA]</scope>
    <source>
        <strain evidence="1 2">RD4P76</strain>
    </source>
</reference>
<evidence type="ECO:0008006" key="3">
    <source>
        <dbReference type="Google" id="ProtNLM"/>
    </source>
</evidence>
<dbReference type="RefSeq" id="WP_204202935.1">
    <property type="nucleotide sequence ID" value="NZ_JAFELM010000023.1"/>
</dbReference>
<protein>
    <recommendedName>
        <fullName evidence="3">DUF4878 domain-containing protein</fullName>
    </recommendedName>
</protein>
<comment type="caution">
    <text evidence="1">The sequence shown here is derived from an EMBL/GenBank/DDBJ whole genome shotgun (WGS) entry which is preliminary data.</text>
</comment>
<keyword evidence="2" id="KW-1185">Reference proteome</keyword>
<gene>
    <name evidence="1" type="ORF">JR050_07685</name>
</gene>
<sequence>MKKFSLFFSLVAITLISLVGCGGNETAGEAESTATAEGVVDLYVEALNNEDLDKLLKTIHPFSGQHIELRGYYDNDFKQYDYEVEKVSATVSEESDTVTVIELVITKKLVEKKADGKNEPTEGEITQKLSLKTKGEEWLIDKVE</sequence>
<evidence type="ECO:0000313" key="2">
    <source>
        <dbReference type="Proteomes" id="UP001518925"/>
    </source>
</evidence>
<dbReference type="PROSITE" id="PS51257">
    <property type="entry name" value="PROKAR_LIPOPROTEIN"/>
    <property type="match status" value="1"/>
</dbReference>
<proteinExistence type="predicted"/>